<evidence type="ECO:0000313" key="1">
    <source>
        <dbReference type="EMBL" id="SDP81925.1"/>
    </source>
</evidence>
<proteinExistence type="predicted"/>
<dbReference type="RefSeq" id="WP_170837511.1">
    <property type="nucleotide sequence ID" value="NZ_FNJR01000009.1"/>
</dbReference>
<organism evidence="1 2">
    <name type="scientific">Actinopolyspora xinjiangensis</name>
    <dbReference type="NCBI Taxonomy" id="405564"/>
    <lineage>
        <taxon>Bacteria</taxon>
        <taxon>Bacillati</taxon>
        <taxon>Actinomycetota</taxon>
        <taxon>Actinomycetes</taxon>
        <taxon>Actinopolysporales</taxon>
        <taxon>Actinopolysporaceae</taxon>
        <taxon>Actinopolyspora</taxon>
    </lineage>
</organism>
<dbReference type="AlphaFoldDB" id="A0A1H0VUV9"/>
<sequence length="234" mass="25525">MTTTALSCGNIEREARPARSDVRWFDLPSQPSRTDLDPILRESEGRVVVHGTDADLAAVVLRLLRKNLLAELSVGYVPVTRSPASSVWGIPPGDFGTALDRPAKPAPLIRDDSGGVLLGRGAIAPITGQVYCDDQRVLHGSARAVEVFPDADAPALPEPTDDPLTTQPAPVTTGVVTVVTTRRWPRRRRESARGRAMQASFEETAVLRDGVAHPRPLHRCAWYRHTRDLLLARP</sequence>
<protein>
    <submittedName>
        <fullName evidence="1">Uncharacterized protein</fullName>
    </submittedName>
</protein>
<name>A0A1H0VUV9_9ACTN</name>
<gene>
    <name evidence="1" type="ORF">SAMN04487905_109236</name>
</gene>
<keyword evidence="2" id="KW-1185">Reference proteome</keyword>
<accession>A0A1H0VUV9</accession>
<dbReference type="STRING" id="405564.SAMN04487905_109236"/>
<dbReference type="Proteomes" id="UP000199497">
    <property type="component" value="Unassembled WGS sequence"/>
</dbReference>
<reference evidence="2" key="1">
    <citation type="submission" date="2016-10" db="EMBL/GenBank/DDBJ databases">
        <authorList>
            <person name="Varghese N."/>
            <person name="Submissions S."/>
        </authorList>
    </citation>
    <scope>NUCLEOTIDE SEQUENCE [LARGE SCALE GENOMIC DNA]</scope>
    <source>
        <strain evidence="2">DSM 46732</strain>
    </source>
</reference>
<evidence type="ECO:0000313" key="2">
    <source>
        <dbReference type="Proteomes" id="UP000199497"/>
    </source>
</evidence>
<dbReference type="EMBL" id="FNJR01000009">
    <property type="protein sequence ID" value="SDP81925.1"/>
    <property type="molecule type" value="Genomic_DNA"/>
</dbReference>